<protein>
    <submittedName>
        <fullName evidence="2">Uncharacterized protein</fullName>
    </submittedName>
</protein>
<keyword evidence="3" id="KW-1185">Reference proteome</keyword>
<gene>
    <name evidence="2" type="ORF">H7C18_28440</name>
</gene>
<proteinExistence type="predicted"/>
<reference evidence="2 3" key="1">
    <citation type="submission" date="2020-08" db="EMBL/GenBank/DDBJ databases">
        <title>Cohnella phylogeny.</title>
        <authorList>
            <person name="Dunlap C."/>
        </authorList>
    </citation>
    <scope>NUCLEOTIDE SEQUENCE [LARGE SCALE GENOMIC DNA]</scope>
    <source>
        <strain evidence="2 3">CBP 2801</strain>
    </source>
</reference>
<organism evidence="2 3">
    <name type="scientific">Cohnella zeiphila</name>
    <dbReference type="NCBI Taxonomy" id="2761120"/>
    <lineage>
        <taxon>Bacteria</taxon>
        <taxon>Bacillati</taxon>
        <taxon>Bacillota</taxon>
        <taxon>Bacilli</taxon>
        <taxon>Bacillales</taxon>
        <taxon>Paenibacillaceae</taxon>
        <taxon>Cohnella</taxon>
    </lineage>
</organism>
<dbReference type="EMBL" id="JACJVO010000038">
    <property type="protein sequence ID" value="MBB6734846.1"/>
    <property type="molecule type" value="Genomic_DNA"/>
</dbReference>
<dbReference type="RefSeq" id="WP_185132510.1">
    <property type="nucleotide sequence ID" value="NZ_JACJVO010000038.1"/>
</dbReference>
<dbReference type="Proteomes" id="UP000564644">
    <property type="component" value="Unassembled WGS sequence"/>
</dbReference>
<feature type="compositionally biased region" description="Polar residues" evidence="1">
    <location>
        <begin position="224"/>
        <end position="236"/>
    </location>
</feature>
<evidence type="ECO:0000313" key="2">
    <source>
        <dbReference type="EMBL" id="MBB6734846.1"/>
    </source>
</evidence>
<sequence length="512" mass="59041">MPGAQYEPRLAARPQAGKGVDNLFQPRRPVLKSGNPGIGRTLRRAPEHLDPSAQVAQMQRTIGNQAVSRMLDSLQPGESTAKQTSAKGIIQRQLVKKKDEEGKFIDTRDTLHAPPLLFKELAFSVYEETLSNERYRYNDQTLQYLASGGKYFDPYYRALFSKTDRQDRYADASGQFYYYQGGYYWPEQTTDGMDYSLGHNQSNNNNAYGLYNSQPNYNHAYGSYFSQPRNSGSNERYGQPNRNNYHYPDDYNHNNFDFKNLELGISAKNRSEHPSPTKERDRPGTEKDLRINNHDVRCRLVSTEGSYHDIYEILSTERIRYNVKNNSKMLVRVPINLSESPTSMGMKMYRENEKTISVPRIYNNPRLDNLYLVERIPDQCDPTVWAGQVEIDQLGSAEKRQIEQIRFYLNQIVTSLWARGGTEPISDFRPANIRFRNNEQRELVLVDFSEEQQSYGRKDPGFAALLEETVKQFAGENLEAGTKANPHVYKFLTENFPDDLLAKMKNSSYALY</sequence>
<dbReference type="AlphaFoldDB" id="A0A7X0SRX6"/>
<feature type="region of interest" description="Disordered" evidence="1">
    <location>
        <begin position="1"/>
        <end position="43"/>
    </location>
</feature>
<evidence type="ECO:0000256" key="1">
    <source>
        <dbReference type="SAM" id="MobiDB-lite"/>
    </source>
</evidence>
<feature type="compositionally biased region" description="Basic and acidic residues" evidence="1">
    <location>
        <begin position="269"/>
        <end position="289"/>
    </location>
</feature>
<name>A0A7X0SRX6_9BACL</name>
<comment type="caution">
    <text evidence="2">The sequence shown here is derived from an EMBL/GenBank/DDBJ whole genome shotgun (WGS) entry which is preliminary data.</text>
</comment>
<feature type="region of interest" description="Disordered" evidence="1">
    <location>
        <begin position="219"/>
        <end position="246"/>
    </location>
</feature>
<accession>A0A7X0SRX6</accession>
<evidence type="ECO:0000313" key="3">
    <source>
        <dbReference type="Proteomes" id="UP000564644"/>
    </source>
</evidence>
<feature type="region of interest" description="Disordered" evidence="1">
    <location>
        <begin position="266"/>
        <end position="289"/>
    </location>
</feature>